<evidence type="ECO:0000313" key="2">
    <source>
        <dbReference type="EMBL" id="GFY88275.1"/>
    </source>
</evidence>
<sequence>MMVDPMVNYDPASLDVQHQLVNTSASLTKVSPSTHRTPPQVLGAPSSNSSVPQPFKGMGEDEVLKASGVLNSGVHCLALFKEKDDEREMVHLFSQILAIMEPRDIMDMFSLWSDDLVSLGSRRFEFWIDNLKSDFLGPSMAYVMSEKYLASTNMRGYGTQRFGWKGHYRNFMPASSQDCQGAVYVLKRLPIYASKEWEETSQVLTQVLRVVNNVDDANSEARRQLALRPPLLKLTQELVSFLQEALQIAEADETQRMDARRTSSEQSETYISELGTYQNLSMPLLQGLDRLLELLSNWFNVTLGDKLLEYLKKWLEPKELAHCQKSSKVGEEPKIAAAIIDLFHLFPSASGKFLDKLGYVHNSMRFWPAFEGRTCEVTEKILASVFPEFVPKSDASTNQGNLTPPVDVMGEEGIVTAPP</sequence>
<proteinExistence type="predicted"/>
<dbReference type="InterPro" id="IPR046805">
    <property type="entry name" value="Tra1_ring"/>
</dbReference>
<accession>A0A7J0EP54</accession>
<dbReference type="EMBL" id="BJWL01000006">
    <property type="protein sequence ID" value="GFY88275.1"/>
    <property type="molecule type" value="Genomic_DNA"/>
</dbReference>
<comment type="caution">
    <text evidence="2">The sequence shown here is derived from an EMBL/GenBank/DDBJ whole genome shotgun (WGS) entry which is preliminary data.</text>
</comment>
<organism evidence="2 3">
    <name type="scientific">Actinidia rufa</name>
    <dbReference type="NCBI Taxonomy" id="165716"/>
    <lineage>
        <taxon>Eukaryota</taxon>
        <taxon>Viridiplantae</taxon>
        <taxon>Streptophyta</taxon>
        <taxon>Embryophyta</taxon>
        <taxon>Tracheophyta</taxon>
        <taxon>Spermatophyta</taxon>
        <taxon>Magnoliopsida</taxon>
        <taxon>eudicotyledons</taxon>
        <taxon>Gunneridae</taxon>
        <taxon>Pentapetalae</taxon>
        <taxon>asterids</taxon>
        <taxon>Ericales</taxon>
        <taxon>Actinidiaceae</taxon>
        <taxon>Actinidia</taxon>
    </lineage>
</organism>
<keyword evidence="3" id="KW-1185">Reference proteome</keyword>
<gene>
    <name evidence="2" type="ORF">Acr_06g0002150</name>
</gene>
<feature type="region of interest" description="Disordered" evidence="1">
    <location>
        <begin position="396"/>
        <end position="419"/>
    </location>
</feature>
<dbReference type="GO" id="GO:0016301">
    <property type="term" value="F:kinase activity"/>
    <property type="evidence" value="ECO:0007669"/>
    <property type="project" value="UniProtKB-KW"/>
</dbReference>
<dbReference type="Proteomes" id="UP000585474">
    <property type="component" value="Unassembled WGS sequence"/>
</dbReference>
<name>A0A7J0EP54_9ERIC</name>
<evidence type="ECO:0000256" key="1">
    <source>
        <dbReference type="SAM" id="MobiDB-lite"/>
    </source>
</evidence>
<feature type="region of interest" description="Disordered" evidence="1">
    <location>
        <begin position="28"/>
        <end position="52"/>
    </location>
</feature>
<keyword evidence="2" id="KW-0418">Kinase</keyword>
<dbReference type="OrthoDB" id="5570127at2759"/>
<dbReference type="Pfam" id="PF20206">
    <property type="entry name" value="Tra1_ring"/>
    <property type="match status" value="1"/>
</dbReference>
<keyword evidence="2" id="KW-0808">Transferase</keyword>
<protein>
    <submittedName>
        <fullName evidence="2">Phosphotransferases/inositol or phosphatidylinositol kinase</fullName>
    </submittedName>
</protein>
<feature type="compositionally biased region" description="Polar residues" evidence="1">
    <location>
        <begin position="28"/>
        <end position="37"/>
    </location>
</feature>
<dbReference type="AlphaFoldDB" id="A0A7J0EP54"/>
<evidence type="ECO:0000313" key="3">
    <source>
        <dbReference type="Proteomes" id="UP000585474"/>
    </source>
</evidence>
<reference evidence="2 3" key="1">
    <citation type="submission" date="2019-07" db="EMBL/GenBank/DDBJ databases">
        <title>De Novo Assembly of kiwifruit Actinidia rufa.</title>
        <authorList>
            <person name="Sugita-Konishi S."/>
            <person name="Sato K."/>
            <person name="Mori E."/>
            <person name="Abe Y."/>
            <person name="Kisaki G."/>
            <person name="Hamano K."/>
            <person name="Suezawa K."/>
            <person name="Otani M."/>
            <person name="Fukuda T."/>
            <person name="Manabe T."/>
            <person name="Gomi K."/>
            <person name="Tabuchi M."/>
            <person name="Akimitsu K."/>
            <person name="Kataoka I."/>
        </authorList>
    </citation>
    <scope>NUCLEOTIDE SEQUENCE [LARGE SCALE GENOMIC DNA]</scope>
    <source>
        <strain evidence="3">cv. Fuchu</strain>
    </source>
</reference>